<reference evidence="3 4" key="1">
    <citation type="submission" date="2016-02" db="EMBL/GenBank/DDBJ databases">
        <authorList>
            <person name="Wen L."/>
            <person name="He K."/>
            <person name="Yang H."/>
        </authorList>
    </citation>
    <scope>NUCLEOTIDE SEQUENCE [LARGE SCALE GENOMIC DNA]</scope>
    <source>
        <strain evidence="3 4">DSM 22607</strain>
    </source>
</reference>
<name>A0A136Q864_9FIRM</name>
<keyword evidence="2" id="KW-0472">Membrane</keyword>
<evidence type="ECO:0000256" key="2">
    <source>
        <dbReference type="SAM" id="Phobius"/>
    </source>
</evidence>
<feature type="region of interest" description="Disordered" evidence="1">
    <location>
        <begin position="44"/>
        <end position="92"/>
    </location>
</feature>
<keyword evidence="2" id="KW-0812">Transmembrane</keyword>
<proteinExistence type="predicted"/>
<evidence type="ECO:0000313" key="4">
    <source>
        <dbReference type="Proteomes" id="UP000070366"/>
    </source>
</evidence>
<organism evidence="3 4">
    <name type="scientific">Christensenella minuta</name>
    <dbReference type="NCBI Taxonomy" id="626937"/>
    <lineage>
        <taxon>Bacteria</taxon>
        <taxon>Bacillati</taxon>
        <taxon>Bacillota</taxon>
        <taxon>Clostridia</taxon>
        <taxon>Christensenellales</taxon>
        <taxon>Christensenellaceae</taxon>
        <taxon>Christensenella</taxon>
    </lineage>
</organism>
<comment type="caution">
    <text evidence="3">The sequence shown here is derived from an EMBL/GenBank/DDBJ whole genome shotgun (WGS) entry which is preliminary data.</text>
</comment>
<evidence type="ECO:0000313" key="3">
    <source>
        <dbReference type="EMBL" id="KXK66842.1"/>
    </source>
</evidence>
<dbReference type="EMBL" id="LSZW01000026">
    <property type="protein sequence ID" value="KXK66842.1"/>
    <property type="molecule type" value="Genomic_DNA"/>
</dbReference>
<dbReference type="AlphaFoldDB" id="A0A136Q864"/>
<sequence length="140" mass="14781">MSRSSKIVFSIVFVILFLTIGICIFRINQTQRAVLLLAEQFTGENASGTSGSFPAGYNPAANKQDAPDSTATPAPNPTAPSATKAPAAAEDEPQGNTVYWVLNGKVWHTTPNCSTLSRSSDIRSGTIDESGKSRACKKCG</sequence>
<protein>
    <submittedName>
        <fullName evidence="3">Uncharacterized protein</fullName>
    </submittedName>
</protein>
<gene>
    <name evidence="3" type="ORF">HMPREF3293_00296</name>
</gene>
<evidence type="ECO:0000256" key="1">
    <source>
        <dbReference type="SAM" id="MobiDB-lite"/>
    </source>
</evidence>
<dbReference type="Proteomes" id="UP000070366">
    <property type="component" value="Unassembled WGS sequence"/>
</dbReference>
<accession>A0A136Q864</accession>
<dbReference type="RefSeq" id="WP_147554724.1">
    <property type="nucleotide sequence ID" value="NZ_CABMOF010000012.1"/>
</dbReference>
<dbReference type="STRING" id="626937.HMPREF3293_00296"/>
<keyword evidence="4" id="KW-1185">Reference proteome</keyword>
<feature type="compositionally biased region" description="Low complexity" evidence="1">
    <location>
        <begin position="67"/>
        <end position="88"/>
    </location>
</feature>
<feature type="transmembrane region" description="Helical" evidence="2">
    <location>
        <begin position="7"/>
        <end position="27"/>
    </location>
</feature>
<keyword evidence="2" id="KW-1133">Transmembrane helix</keyword>